<dbReference type="EMBL" id="FOJY01000011">
    <property type="protein sequence ID" value="SFB17212.1"/>
    <property type="molecule type" value="Genomic_DNA"/>
</dbReference>
<gene>
    <name evidence="2" type="ORF">SAMN05216249_11188</name>
</gene>
<dbReference type="Gene3D" id="2.40.10.220">
    <property type="entry name" value="predicted glycosyltransferase like domains"/>
    <property type="match status" value="1"/>
</dbReference>
<keyword evidence="3" id="KW-1185">Reference proteome</keyword>
<evidence type="ECO:0000313" key="3">
    <source>
        <dbReference type="Proteomes" id="UP000198838"/>
    </source>
</evidence>
<dbReference type="AlphaFoldDB" id="A0A1I0YVJ6"/>
<dbReference type="InterPro" id="IPR009875">
    <property type="entry name" value="PilZ_domain"/>
</dbReference>
<dbReference type="OrthoDB" id="2039592at2"/>
<feature type="domain" description="PilZ" evidence="1">
    <location>
        <begin position="106"/>
        <end position="196"/>
    </location>
</feature>
<organism evidence="2 3">
    <name type="scientific">Acetitomaculum ruminis DSM 5522</name>
    <dbReference type="NCBI Taxonomy" id="1120918"/>
    <lineage>
        <taxon>Bacteria</taxon>
        <taxon>Bacillati</taxon>
        <taxon>Bacillota</taxon>
        <taxon>Clostridia</taxon>
        <taxon>Lachnospirales</taxon>
        <taxon>Lachnospiraceae</taxon>
        <taxon>Acetitomaculum</taxon>
    </lineage>
</organism>
<dbReference type="Pfam" id="PF07238">
    <property type="entry name" value="PilZ"/>
    <property type="match status" value="1"/>
</dbReference>
<evidence type="ECO:0000259" key="1">
    <source>
        <dbReference type="Pfam" id="PF07238"/>
    </source>
</evidence>
<dbReference type="SUPFAM" id="SSF141371">
    <property type="entry name" value="PilZ domain-like"/>
    <property type="match status" value="1"/>
</dbReference>
<protein>
    <submittedName>
        <fullName evidence="2">PilZ domain-containing protein</fullName>
    </submittedName>
</protein>
<sequence length="212" mass="24504">MVIQDLEVEQEVKIEIVWGDKVFSADSLVLGKIPGSVFLKPYHYNGKELKIGENSKDFSFNLYAIDSNTKHRVGWKNVNLVSNVIKGKSCYICSTKKYLLYSDDSERREEIRTKIDIKGYATEIDMPWRKEILIEDISATGIGISIDKNLEFKKSTLFIELNDKINDEKYNESFTVKVVRTVEKGNRVFYGCSFKETKVGLLYYIFAKRAQH</sequence>
<evidence type="ECO:0000313" key="2">
    <source>
        <dbReference type="EMBL" id="SFB17212.1"/>
    </source>
</evidence>
<reference evidence="2 3" key="1">
    <citation type="submission" date="2016-10" db="EMBL/GenBank/DDBJ databases">
        <authorList>
            <person name="de Groot N.N."/>
        </authorList>
    </citation>
    <scope>NUCLEOTIDE SEQUENCE [LARGE SCALE GENOMIC DNA]</scope>
    <source>
        <strain evidence="2 3">DSM 5522</strain>
    </source>
</reference>
<accession>A0A1I0YVJ6</accession>
<proteinExistence type="predicted"/>
<dbReference type="Proteomes" id="UP000198838">
    <property type="component" value="Unassembled WGS sequence"/>
</dbReference>
<dbReference type="GO" id="GO:0035438">
    <property type="term" value="F:cyclic-di-GMP binding"/>
    <property type="evidence" value="ECO:0007669"/>
    <property type="project" value="InterPro"/>
</dbReference>
<dbReference type="RefSeq" id="WP_092872758.1">
    <property type="nucleotide sequence ID" value="NZ_FOJY01000011.1"/>
</dbReference>
<dbReference type="STRING" id="1120918.SAMN05216249_11188"/>
<name>A0A1I0YVJ6_9FIRM</name>